<evidence type="ECO:0000313" key="7">
    <source>
        <dbReference type="EMBL" id="MBM7415145.1"/>
    </source>
</evidence>
<dbReference type="SUPFAM" id="SSF51905">
    <property type="entry name" value="FAD/NAD(P)-binding domain"/>
    <property type="match status" value="1"/>
</dbReference>
<gene>
    <name evidence="7" type="ORF">JOE42_001878</name>
</gene>
<comment type="pathway">
    <text evidence="1 5">Carotenoid biosynthesis.</text>
</comment>
<dbReference type="EC" id="1.3.99.26" evidence="7"/>
<dbReference type="InterPro" id="IPR036188">
    <property type="entry name" value="FAD/NAD-bd_sf"/>
</dbReference>
<dbReference type="Gene3D" id="3.50.50.60">
    <property type="entry name" value="FAD/NAD(P)-binding domain"/>
    <property type="match status" value="2"/>
</dbReference>
<dbReference type="PANTHER" id="PTHR43734:SF1">
    <property type="entry name" value="PHYTOENE DESATURASE"/>
    <property type="match status" value="1"/>
</dbReference>
<accession>A0ABS2KU29</accession>
<dbReference type="RefSeq" id="WP_204868124.1">
    <property type="nucleotide sequence ID" value="NZ_JAFBBK010000001.1"/>
</dbReference>
<dbReference type="PROSITE" id="PS00982">
    <property type="entry name" value="PHYTOENE_DH"/>
    <property type="match status" value="1"/>
</dbReference>
<evidence type="ECO:0000256" key="4">
    <source>
        <dbReference type="ARBA" id="ARBA00023002"/>
    </source>
</evidence>
<dbReference type="InterPro" id="IPR014105">
    <property type="entry name" value="Carotenoid/retinoid_OxRdtase"/>
</dbReference>
<evidence type="ECO:0000256" key="1">
    <source>
        <dbReference type="ARBA" id="ARBA00004829"/>
    </source>
</evidence>
<keyword evidence="3 5" id="KW-0125">Carotenoid biosynthesis</keyword>
<protein>
    <submittedName>
        <fullName evidence="7">Phytoene desaturase</fullName>
        <ecNumber evidence="7">1.3.99.26</ecNumber>
        <ecNumber evidence="7">1.3.99.28</ecNumber>
        <ecNumber evidence="7">1.3.99.29</ecNumber>
        <ecNumber evidence="7">1.3.99.31</ecNumber>
    </submittedName>
</protein>
<evidence type="ECO:0000259" key="6">
    <source>
        <dbReference type="Pfam" id="PF01593"/>
    </source>
</evidence>
<evidence type="ECO:0000256" key="3">
    <source>
        <dbReference type="ARBA" id="ARBA00022746"/>
    </source>
</evidence>
<dbReference type="Pfam" id="PF01593">
    <property type="entry name" value="Amino_oxidase"/>
    <property type="match status" value="2"/>
</dbReference>
<dbReference type="EC" id="1.3.99.28" evidence="7"/>
<proteinExistence type="inferred from homology"/>
<comment type="caution">
    <text evidence="7">The sequence shown here is derived from an EMBL/GenBank/DDBJ whole genome shotgun (WGS) entry which is preliminary data.</text>
</comment>
<evidence type="ECO:0000256" key="2">
    <source>
        <dbReference type="ARBA" id="ARBA00006046"/>
    </source>
</evidence>
<sequence length="522" mass="55881">MTHATVSGPTDHVIVVGAGLSGLAAALHLRGTGREVTVIERSDTVGGRVGSVPAPGYRIDTGASVLTMPDLIDQALAAVGATRESTTPPLRLTPLHPAYHTRFADGTTIDVHSDPERMIAEVGEKCGPDEARRYRTLRAWIGSMFDAEFDRYIDDNFDSPLDLVGERTARANTLTLLRLGGFGKLGKRIDKLIDDPRLRRIFTFQALYAGVAPAKALGVYSAISHMDTSLGVSFPDGGMQSIANAMADAFVSAGGTLLLSTGVSAIEKGGSRARAVVTENGERHTCDSLILTPDLLVTDRLLATAGITVRRTIRASPSCVVVHGRVPVDVTAQWSSRSHHVIDFGHNWNETFEELTASRGRGTLMSDPSLLITRTSLTDPALRVTHDGTEQEPISILAPCPNLDSAPLDWSAITGPYVREILLEMDRRGYTGVSEHLEIDHIDTPATWLAQGMVAGTPFSASHIFRQTGPFRRRNLVKGIDNVVLAGCGTTPGVGVPTVLISGRLAAERIDPSVRRSARVAV</sequence>
<keyword evidence="8" id="KW-1185">Reference proteome</keyword>
<dbReference type="EMBL" id="JAFBBK010000001">
    <property type="protein sequence ID" value="MBM7415145.1"/>
    <property type="molecule type" value="Genomic_DNA"/>
</dbReference>
<dbReference type="EC" id="1.3.99.29" evidence="7"/>
<dbReference type="EC" id="1.3.99.31" evidence="7"/>
<evidence type="ECO:0000313" key="8">
    <source>
        <dbReference type="Proteomes" id="UP000703038"/>
    </source>
</evidence>
<keyword evidence="4 5" id="KW-0560">Oxidoreductase</keyword>
<dbReference type="GO" id="GO:0016491">
    <property type="term" value="F:oxidoreductase activity"/>
    <property type="evidence" value="ECO:0007669"/>
    <property type="project" value="UniProtKB-KW"/>
</dbReference>
<dbReference type="InterPro" id="IPR008150">
    <property type="entry name" value="Phytoene_DH_bac_CS"/>
</dbReference>
<organism evidence="7 8">
    <name type="scientific">Rhodococcoides corynebacterioides</name>
    <dbReference type="NCBI Taxonomy" id="53972"/>
    <lineage>
        <taxon>Bacteria</taxon>
        <taxon>Bacillati</taxon>
        <taxon>Actinomycetota</taxon>
        <taxon>Actinomycetes</taxon>
        <taxon>Mycobacteriales</taxon>
        <taxon>Nocardiaceae</taxon>
        <taxon>Rhodococcoides</taxon>
    </lineage>
</organism>
<dbReference type="PANTHER" id="PTHR43734">
    <property type="entry name" value="PHYTOENE DESATURASE"/>
    <property type="match status" value="1"/>
</dbReference>
<dbReference type="Proteomes" id="UP000703038">
    <property type="component" value="Unassembled WGS sequence"/>
</dbReference>
<feature type="domain" description="Amine oxidase" evidence="6">
    <location>
        <begin position="20"/>
        <end position="324"/>
    </location>
</feature>
<comment type="similarity">
    <text evidence="2 5">Belongs to the carotenoid/retinoid oxidoreductase family.</text>
</comment>
<reference evidence="7 8" key="1">
    <citation type="submission" date="2021-01" db="EMBL/GenBank/DDBJ databases">
        <title>Genomics of switchgrass bacterial isolates.</title>
        <authorList>
            <person name="Shade A."/>
        </authorList>
    </citation>
    <scope>NUCLEOTIDE SEQUENCE [LARGE SCALE GENOMIC DNA]</scope>
    <source>
        <strain evidence="7 8">PvP111</strain>
    </source>
</reference>
<dbReference type="NCBIfam" id="TIGR02734">
    <property type="entry name" value="crtI_fam"/>
    <property type="match status" value="1"/>
</dbReference>
<evidence type="ECO:0000256" key="5">
    <source>
        <dbReference type="RuleBase" id="RU362075"/>
    </source>
</evidence>
<dbReference type="InterPro" id="IPR002937">
    <property type="entry name" value="Amino_oxidase"/>
</dbReference>
<name>A0ABS2KU29_9NOCA</name>
<feature type="domain" description="Amine oxidase" evidence="6">
    <location>
        <begin position="447"/>
        <end position="510"/>
    </location>
</feature>